<dbReference type="SUPFAM" id="SSF52540">
    <property type="entry name" value="P-loop containing nucleoside triphosphate hydrolases"/>
    <property type="match status" value="1"/>
</dbReference>
<protein>
    <recommendedName>
        <fullName evidence="2">CobQ/CobB/MinD/ParA nucleotide binding domain-containing protein</fullName>
    </recommendedName>
</protein>
<dbReference type="RefSeq" id="WP_200340331.1">
    <property type="nucleotide sequence ID" value="NZ_NRRL01000018.1"/>
</dbReference>
<feature type="domain" description="CobQ/CobB/MinD/ParA nucleotide binding" evidence="2">
    <location>
        <begin position="5"/>
        <end position="145"/>
    </location>
</feature>
<dbReference type="InterPro" id="IPR002586">
    <property type="entry name" value="CobQ/CobB/MinD/ParA_Nub-bd_dom"/>
</dbReference>
<gene>
    <name evidence="3" type="ORF">CKO28_08920</name>
</gene>
<reference evidence="3 4" key="1">
    <citation type="journal article" date="2020" name="Microorganisms">
        <title>Osmotic Adaptation and Compatible Solute Biosynthesis of Phototrophic Bacteria as Revealed from Genome Analyses.</title>
        <authorList>
            <person name="Imhoff J.F."/>
            <person name="Rahn T."/>
            <person name="Kunzel S."/>
            <person name="Keller A."/>
            <person name="Neulinger S.C."/>
        </authorList>
    </citation>
    <scope>NUCLEOTIDE SEQUENCE [LARGE SCALE GENOMIC DNA]</scope>
    <source>
        <strain evidence="3 4">DSM 9895</strain>
    </source>
</reference>
<feature type="compositionally biased region" description="Basic and acidic residues" evidence="1">
    <location>
        <begin position="50"/>
        <end position="67"/>
    </location>
</feature>
<sequence>MGIMILTAGIKGGTGKTTTAYNLATLLTEKDFDVLLVDTDNQRNLNSWSDIREETRRNPQRPLDKLRKPLPPMNVVMKSGKRIREWFTREAENHDVTIVDAGGYDSTEFREALLATDIWLVPCTVDAFTMQTFGDLDELVEGANSYRTYPLRGLVFATHGDTGDLSYDRETLRMSLEAEGMTENFVVLNTVVRHRKIFKKCADNGVGVNEWPRYSEAERKTLTEMYSLLQEALNYLPAHLRDYGESDSTEQDPEHAPMAAEAR</sequence>
<dbReference type="Proteomes" id="UP001296873">
    <property type="component" value="Unassembled WGS sequence"/>
</dbReference>
<evidence type="ECO:0000313" key="3">
    <source>
        <dbReference type="EMBL" id="MBK1668157.1"/>
    </source>
</evidence>
<organism evidence="3 4">
    <name type="scientific">Rhodovibrio sodomensis</name>
    <dbReference type="NCBI Taxonomy" id="1088"/>
    <lineage>
        <taxon>Bacteria</taxon>
        <taxon>Pseudomonadati</taxon>
        <taxon>Pseudomonadota</taxon>
        <taxon>Alphaproteobacteria</taxon>
        <taxon>Rhodospirillales</taxon>
        <taxon>Rhodovibrionaceae</taxon>
        <taxon>Rhodovibrio</taxon>
    </lineage>
</organism>
<dbReference type="PANTHER" id="PTHR13696">
    <property type="entry name" value="P-LOOP CONTAINING NUCLEOSIDE TRIPHOSPHATE HYDROLASE"/>
    <property type="match status" value="1"/>
</dbReference>
<dbReference type="CDD" id="cd02042">
    <property type="entry name" value="ParAB_family"/>
    <property type="match status" value="1"/>
</dbReference>
<feature type="region of interest" description="Disordered" evidence="1">
    <location>
        <begin position="243"/>
        <end position="263"/>
    </location>
</feature>
<evidence type="ECO:0000256" key="1">
    <source>
        <dbReference type="SAM" id="MobiDB-lite"/>
    </source>
</evidence>
<proteinExistence type="predicted"/>
<feature type="region of interest" description="Disordered" evidence="1">
    <location>
        <begin position="49"/>
        <end position="70"/>
    </location>
</feature>
<keyword evidence="4" id="KW-1185">Reference proteome</keyword>
<dbReference type="Pfam" id="PF01656">
    <property type="entry name" value="CbiA"/>
    <property type="match status" value="1"/>
</dbReference>
<dbReference type="InterPro" id="IPR050678">
    <property type="entry name" value="DNA_Partitioning_ATPase"/>
</dbReference>
<dbReference type="EMBL" id="NRRL01000018">
    <property type="protein sequence ID" value="MBK1668157.1"/>
    <property type="molecule type" value="Genomic_DNA"/>
</dbReference>
<dbReference type="PIRSF" id="PIRSF009320">
    <property type="entry name" value="Nuc_binding_HP_1000"/>
    <property type="match status" value="1"/>
</dbReference>
<dbReference type="InterPro" id="IPR027417">
    <property type="entry name" value="P-loop_NTPase"/>
</dbReference>
<dbReference type="Gene3D" id="3.40.50.300">
    <property type="entry name" value="P-loop containing nucleotide triphosphate hydrolases"/>
    <property type="match status" value="1"/>
</dbReference>
<comment type="caution">
    <text evidence="3">The sequence shown here is derived from an EMBL/GenBank/DDBJ whole genome shotgun (WGS) entry which is preliminary data.</text>
</comment>
<name>A0ABS1DCH2_9PROT</name>
<dbReference type="PANTHER" id="PTHR13696:SF99">
    <property type="entry name" value="COBYRINIC ACID AC-DIAMIDE SYNTHASE"/>
    <property type="match status" value="1"/>
</dbReference>
<accession>A0ABS1DCH2</accession>
<evidence type="ECO:0000313" key="4">
    <source>
        <dbReference type="Proteomes" id="UP001296873"/>
    </source>
</evidence>
<evidence type="ECO:0000259" key="2">
    <source>
        <dbReference type="Pfam" id="PF01656"/>
    </source>
</evidence>